<accession>A0A4Y2ER37</accession>
<evidence type="ECO:0000313" key="2">
    <source>
        <dbReference type="Proteomes" id="UP000499080"/>
    </source>
</evidence>
<dbReference type="OrthoDB" id="10564570at2759"/>
<evidence type="ECO:0000313" key="1">
    <source>
        <dbReference type="EMBL" id="GBM31712.1"/>
    </source>
</evidence>
<proteinExistence type="predicted"/>
<sequence length="111" mass="13037">MRDEVCGDTLLPRPRCEWRDSVHSAEADVPRQLFAVQPRIGFSRAEKEKMGRCELVDLARPAECPVCTPLVITEEQWRHSKSHLNRKKDKKKARDTFQPITHWMRMLLIDL</sequence>
<protein>
    <submittedName>
        <fullName evidence="1">Uncharacterized protein</fullName>
    </submittedName>
</protein>
<comment type="caution">
    <text evidence="1">The sequence shown here is derived from an EMBL/GenBank/DDBJ whole genome shotgun (WGS) entry which is preliminary data.</text>
</comment>
<keyword evidence="2" id="KW-1185">Reference proteome</keyword>
<dbReference type="Proteomes" id="UP000499080">
    <property type="component" value="Unassembled WGS sequence"/>
</dbReference>
<gene>
    <name evidence="1" type="ORF">AVEN_45633_1</name>
</gene>
<organism evidence="1 2">
    <name type="scientific">Araneus ventricosus</name>
    <name type="common">Orbweaver spider</name>
    <name type="synonym">Epeira ventricosa</name>
    <dbReference type="NCBI Taxonomy" id="182803"/>
    <lineage>
        <taxon>Eukaryota</taxon>
        <taxon>Metazoa</taxon>
        <taxon>Ecdysozoa</taxon>
        <taxon>Arthropoda</taxon>
        <taxon>Chelicerata</taxon>
        <taxon>Arachnida</taxon>
        <taxon>Araneae</taxon>
        <taxon>Araneomorphae</taxon>
        <taxon>Entelegynae</taxon>
        <taxon>Araneoidea</taxon>
        <taxon>Araneidae</taxon>
        <taxon>Araneus</taxon>
    </lineage>
</organism>
<dbReference type="EMBL" id="BGPR01000691">
    <property type="protein sequence ID" value="GBM31712.1"/>
    <property type="molecule type" value="Genomic_DNA"/>
</dbReference>
<reference evidence="1 2" key="1">
    <citation type="journal article" date="2019" name="Sci. Rep.">
        <title>Orb-weaving spider Araneus ventricosus genome elucidates the spidroin gene catalogue.</title>
        <authorList>
            <person name="Kono N."/>
            <person name="Nakamura H."/>
            <person name="Ohtoshi R."/>
            <person name="Moran D.A.P."/>
            <person name="Shinohara A."/>
            <person name="Yoshida Y."/>
            <person name="Fujiwara M."/>
            <person name="Mori M."/>
            <person name="Tomita M."/>
            <person name="Arakawa K."/>
        </authorList>
    </citation>
    <scope>NUCLEOTIDE SEQUENCE [LARGE SCALE GENOMIC DNA]</scope>
</reference>
<name>A0A4Y2ER37_ARAVE</name>
<dbReference type="AlphaFoldDB" id="A0A4Y2ER37"/>